<dbReference type="InterPro" id="IPR046521">
    <property type="entry name" value="DUF6698"/>
</dbReference>
<dbReference type="AlphaFoldDB" id="A0A9P7G1J1"/>
<feature type="region of interest" description="Disordered" evidence="1">
    <location>
        <begin position="27"/>
        <end position="88"/>
    </location>
</feature>
<name>A0A9P7G1J1_9AGAR</name>
<evidence type="ECO:0000313" key="3">
    <source>
        <dbReference type="Proteomes" id="UP000775547"/>
    </source>
</evidence>
<evidence type="ECO:0000313" key="2">
    <source>
        <dbReference type="EMBL" id="KAG5640338.1"/>
    </source>
</evidence>
<dbReference type="Proteomes" id="UP000775547">
    <property type="component" value="Unassembled WGS sequence"/>
</dbReference>
<dbReference type="EMBL" id="JABCKV010000844">
    <property type="protein sequence ID" value="KAG5640338.1"/>
    <property type="molecule type" value="Genomic_DNA"/>
</dbReference>
<gene>
    <name evidence="2" type="ORF">DXG03_009179</name>
</gene>
<sequence length="390" mass="43273">MSSSPLAATSLTDPALVDMVNSLIDRRAESLSPVKSRKRKNKENSPSDDDKRYVDYGRSYARDSDDEDEESEHEKEDTDSEEGSTSKIKLSEHDKRLLQNWKILCQVIPGFRKTMLSLSAERRERKRICSQVSLGMKRTRSDDTNSLNSRISSYILLDVTAPLTPPINSKAQRGFGHQETARLLCPIAYPATEETYDKILQGLLPVTANMFPRFLYPDGHIYKPEDMDDSLLRGHLLSRACRHIFQGPSTALKTAGTNRGNSGNAALAGLVAMTPRMVAYAAIQVRYALTSTLSWSTSTAGFDYSDFFQMIVEMFNDDDDDDAKAHLEHFNHEVFGIRVPVAKRPEATNATPVPIVDDVLLLKQQKAAKRARLAVAAVASDTSSLVIGAS</sequence>
<organism evidence="2 3">
    <name type="scientific">Asterophora parasitica</name>
    <dbReference type="NCBI Taxonomy" id="117018"/>
    <lineage>
        <taxon>Eukaryota</taxon>
        <taxon>Fungi</taxon>
        <taxon>Dikarya</taxon>
        <taxon>Basidiomycota</taxon>
        <taxon>Agaricomycotina</taxon>
        <taxon>Agaricomycetes</taxon>
        <taxon>Agaricomycetidae</taxon>
        <taxon>Agaricales</taxon>
        <taxon>Tricholomatineae</taxon>
        <taxon>Lyophyllaceae</taxon>
        <taxon>Asterophora</taxon>
    </lineage>
</organism>
<dbReference type="Pfam" id="PF20414">
    <property type="entry name" value="DUF6698"/>
    <property type="match status" value="1"/>
</dbReference>
<reference evidence="2" key="1">
    <citation type="submission" date="2020-07" db="EMBL/GenBank/DDBJ databases">
        <authorList>
            <person name="Nieuwenhuis M."/>
            <person name="Van De Peppel L.J.J."/>
        </authorList>
    </citation>
    <scope>NUCLEOTIDE SEQUENCE</scope>
    <source>
        <strain evidence="2">AP01</strain>
        <tissue evidence="2">Mycelium</tissue>
    </source>
</reference>
<feature type="compositionally biased region" description="Basic and acidic residues" evidence="1">
    <location>
        <begin position="42"/>
        <end position="63"/>
    </location>
</feature>
<keyword evidence="3" id="KW-1185">Reference proteome</keyword>
<evidence type="ECO:0000256" key="1">
    <source>
        <dbReference type="SAM" id="MobiDB-lite"/>
    </source>
</evidence>
<comment type="caution">
    <text evidence="2">The sequence shown here is derived from an EMBL/GenBank/DDBJ whole genome shotgun (WGS) entry which is preliminary data.</text>
</comment>
<feature type="compositionally biased region" description="Acidic residues" evidence="1">
    <location>
        <begin position="64"/>
        <end position="82"/>
    </location>
</feature>
<dbReference type="OrthoDB" id="3160134at2759"/>
<protein>
    <submittedName>
        <fullName evidence="2">Uncharacterized protein</fullName>
    </submittedName>
</protein>
<proteinExistence type="predicted"/>
<accession>A0A9P7G1J1</accession>
<reference evidence="2" key="2">
    <citation type="submission" date="2021-10" db="EMBL/GenBank/DDBJ databases">
        <title>Phylogenomics reveals ancestral predisposition of the termite-cultivated fungus Termitomyces towards a domesticated lifestyle.</title>
        <authorList>
            <person name="Auxier B."/>
            <person name="Grum-Grzhimaylo A."/>
            <person name="Cardenas M.E."/>
            <person name="Lodge J.D."/>
            <person name="Laessoe T."/>
            <person name="Pedersen O."/>
            <person name="Smith M.E."/>
            <person name="Kuyper T.W."/>
            <person name="Franco-Molano E.A."/>
            <person name="Baroni T.J."/>
            <person name="Aanen D.K."/>
        </authorList>
    </citation>
    <scope>NUCLEOTIDE SEQUENCE</scope>
    <source>
        <strain evidence="2">AP01</strain>
        <tissue evidence="2">Mycelium</tissue>
    </source>
</reference>